<organism evidence="4 5">
    <name type="scientific">Nitrobacter winogradskyi (strain ATCC 25391 / DSM 10237 / CIP 104748 / NCIMB 11846 / Nb-255)</name>
    <dbReference type="NCBI Taxonomy" id="323098"/>
    <lineage>
        <taxon>Bacteria</taxon>
        <taxon>Pseudomonadati</taxon>
        <taxon>Pseudomonadota</taxon>
        <taxon>Alphaproteobacteria</taxon>
        <taxon>Hyphomicrobiales</taxon>
        <taxon>Nitrobacteraceae</taxon>
        <taxon>Nitrobacter</taxon>
    </lineage>
</organism>
<keyword evidence="4" id="KW-0032">Aminotransferase</keyword>
<dbReference type="SUPFAM" id="SSF53383">
    <property type="entry name" value="PLP-dependent transferases"/>
    <property type="match status" value="1"/>
</dbReference>
<dbReference type="GO" id="GO:0030170">
    <property type="term" value="F:pyridoxal phosphate binding"/>
    <property type="evidence" value="ECO:0007669"/>
    <property type="project" value="InterPro"/>
</dbReference>
<dbReference type="Proteomes" id="UP000002531">
    <property type="component" value="Chromosome"/>
</dbReference>
<dbReference type="InterPro" id="IPR015421">
    <property type="entry name" value="PyrdxlP-dep_Trfase_major"/>
</dbReference>
<evidence type="ECO:0000313" key="4">
    <source>
        <dbReference type="EMBL" id="ABA05642.1"/>
    </source>
</evidence>
<dbReference type="RefSeq" id="WP_011315603.1">
    <property type="nucleotide sequence ID" value="NC_007406.1"/>
</dbReference>
<name>Q3SPZ9_NITWN</name>
<dbReference type="PANTHER" id="PTHR43713">
    <property type="entry name" value="GLUTAMATE-1-SEMIALDEHYDE 2,1-AMINOMUTASE"/>
    <property type="match status" value="1"/>
</dbReference>
<keyword evidence="5" id="KW-1185">Reference proteome</keyword>
<dbReference type="OrthoDB" id="9801052at2"/>
<evidence type="ECO:0000256" key="2">
    <source>
        <dbReference type="ARBA" id="ARBA00022898"/>
    </source>
</evidence>
<evidence type="ECO:0000256" key="3">
    <source>
        <dbReference type="RuleBase" id="RU003560"/>
    </source>
</evidence>
<dbReference type="eggNOG" id="COG0001">
    <property type="taxonomic scope" value="Bacteria"/>
</dbReference>
<dbReference type="InterPro" id="IPR015424">
    <property type="entry name" value="PyrdxlP-dep_Trfase"/>
</dbReference>
<keyword evidence="4" id="KW-0808">Transferase</keyword>
<dbReference type="PIRSF" id="PIRSF000521">
    <property type="entry name" value="Transaminase_4ab_Lys_Orn"/>
    <property type="match status" value="1"/>
</dbReference>
<sequence>MVDTGQTLYRRAREIIPGGTQLLSKRPEMFLPDQWPTYYRSAKGAEVVDLDGRTLLDMSYCGIGATVLGFADPDVNAAVKTAIDLGAMSTLNCGEEVELAELLVELHPWADMVRFGRSGGEALAVAIRIARATTGRDMIAFCGYHGWHDWYLSANLGETTALDGHLLPGLKTAGVPRGLAGLMHPFHFNKVNEIEAIISEHGSRLAAIVMEPVRSREPTPEFILGVRRLADQCGAVLIFDEVTSGLRINSGGAHLAYNVDPDVAVFAKALANGYPMAAIIGRRAVMDAAQDTFVSSTAWTERIGPVAALATLRKHRAQNVAAHLVRIGQRIQKGWEDASSAARLPLHVSGIPPLGHFAFDLPNAQEVRTLFTQMMLDRGILATGSFYAMWTHTDEHVDRYLEAVNQVFRDLRLAIDQNAITQLLRGPVAHSGFSRLT</sequence>
<dbReference type="KEGG" id="nwi:Nwi_2388"/>
<keyword evidence="2 3" id="KW-0663">Pyridoxal phosphate</keyword>
<dbReference type="EMBL" id="CP000115">
    <property type="protein sequence ID" value="ABA05642.1"/>
    <property type="molecule type" value="Genomic_DNA"/>
</dbReference>
<protein>
    <submittedName>
        <fullName evidence="4">Aminotransferase</fullName>
        <ecNumber evidence="4">2.6.1.-</ecNumber>
    </submittedName>
</protein>
<dbReference type="Pfam" id="PF00202">
    <property type="entry name" value="Aminotran_3"/>
    <property type="match status" value="1"/>
</dbReference>
<evidence type="ECO:0000256" key="1">
    <source>
        <dbReference type="ARBA" id="ARBA00001933"/>
    </source>
</evidence>
<dbReference type="Gene3D" id="3.90.1150.10">
    <property type="entry name" value="Aspartate Aminotransferase, domain 1"/>
    <property type="match status" value="1"/>
</dbReference>
<comment type="cofactor">
    <cofactor evidence="1">
        <name>pyridoxal 5'-phosphate</name>
        <dbReference type="ChEBI" id="CHEBI:597326"/>
    </cofactor>
</comment>
<reference evidence="4 5" key="1">
    <citation type="journal article" date="2006" name="Appl. Environ. Microbiol.">
        <title>Genome sequence of the chemolithoautotrophic nitrite-oxidizing bacterium Nitrobacter winogradskyi Nb-255.</title>
        <authorList>
            <person name="Starkenburg S.R."/>
            <person name="Chain P.S."/>
            <person name="Sayavedra-Soto L.A."/>
            <person name="Hauser L."/>
            <person name="Land M.L."/>
            <person name="Larimer F.W."/>
            <person name="Malfatti S.A."/>
            <person name="Klotz M.G."/>
            <person name="Bottomley P.J."/>
            <person name="Arp D.J."/>
            <person name="Hickey W.J."/>
        </authorList>
    </citation>
    <scope>NUCLEOTIDE SEQUENCE [LARGE SCALE GENOMIC DNA]</scope>
    <source>
        <strain evidence="5">ATCC 25391 / DSM 10237 / CIP 104748 / NCIMB 11846 / Nb-255</strain>
    </source>
</reference>
<dbReference type="HOGENOM" id="CLU_016922_1_4_5"/>
<dbReference type="InterPro" id="IPR049704">
    <property type="entry name" value="Aminotrans_3_PPA_site"/>
</dbReference>
<proteinExistence type="inferred from homology"/>
<gene>
    <name evidence="4" type="ordered locus">Nwi_2388</name>
</gene>
<dbReference type="PROSITE" id="PS00600">
    <property type="entry name" value="AA_TRANSFER_CLASS_3"/>
    <property type="match status" value="1"/>
</dbReference>
<dbReference type="InterPro" id="IPR015422">
    <property type="entry name" value="PyrdxlP-dep_Trfase_small"/>
</dbReference>
<dbReference type="AlphaFoldDB" id="Q3SPZ9"/>
<dbReference type="PANTHER" id="PTHR43713:SF3">
    <property type="entry name" value="GLUTAMATE-1-SEMIALDEHYDE 2,1-AMINOMUTASE 1, CHLOROPLASTIC-RELATED"/>
    <property type="match status" value="1"/>
</dbReference>
<dbReference type="GO" id="GO:0008483">
    <property type="term" value="F:transaminase activity"/>
    <property type="evidence" value="ECO:0007669"/>
    <property type="project" value="UniProtKB-KW"/>
</dbReference>
<dbReference type="EC" id="2.6.1.-" evidence="4"/>
<comment type="similarity">
    <text evidence="3">Belongs to the class-III pyridoxal-phosphate-dependent aminotransferase family.</text>
</comment>
<dbReference type="InterPro" id="IPR005814">
    <property type="entry name" value="Aminotrans_3"/>
</dbReference>
<dbReference type="STRING" id="323098.Nwi_2388"/>
<evidence type="ECO:0000313" key="5">
    <source>
        <dbReference type="Proteomes" id="UP000002531"/>
    </source>
</evidence>
<accession>Q3SPZ9</accession>
<dbReference type="Gene3D" id="3.40.640.10">
    <property type="entry name" value="Type I PLP-dependent aspartate aminotransferase-like (Major domain)"/>
    <property type="match status" value="1"/>
</dbReference>